<evidence type="ECO:0000256" key="11">
    <source>
        <dbReference type="PIRSR" id="PIRSR000445-2"/>
    </source>
</evidence>
<dbReference type="GO" id="GO:0008883">
    <property type="term" value="F:glutamyl-tRNA reductase activity"/>
    <property type="evidence" value="ECO:0007669"/>
    <property type="project" value="UniProtKB-UniRule"/>
</dbReference>
<dbReference type="InterPro" id="IPR006151">
    <property type="entry name" value="Shikm_DH/Glu-tRNA_Rdtase"/>
</dbReference>
<evidence type="ECO:0000256" key="14">
    <source>
        <dbReference type="RuleBase" id="RU000584"/>
    </source>
</evidence>
<evidence type="ECO:0000259" key="17">
    <source>
        <dbReference type="Pfam" id="PF05201"/>
    </source>
</evidence>
<dbReference type="InterPro" id="IPR036291">
    <property type="entry name" value="NAD(P)-bd_dom_sf"/>
</dbReference>
<dbReference type="Pfam" id="PF05201">
    <property type="entry name" value="GlutR_N"/>
    <property type="match status" value="1"/>
</dbReference>
<evidence type="ECO:0000256" key="8">
    <source>
        <dbReference type="ARBA" id="ARBA00068659"/>
    </source>
</evidence>
<sequence length="420" mass="46906">MALVVVGLNHKTAPVAVREQLAIAEPDLAESLAQFRHPMLNELVVLSTCNRVEIYMETGDTTACTAACTAFLATYRGVAPAAFEPHLVYRYDTEAVRHLFRVAASLDSLVVGEPQILGQVKAAYMAARQAGRTGPVFHQLFDRALGVGKAVRHETGINDNAVSVSYAAVELAKKIFESLHQRTAMVLGAGETSELAARHLVRQGVTSIFVANRTHERAVRLAQILQGKAIAWDHVEEHLAHTDIVVSSTAAPEPIVDKAMVQRVMRARRRQAMFFIDIAVPRDIDPEVNSVENVFLYDIDDLEHVIAANRREREREALVADEIVWREVRQFDQWLEAQDAVPTIVALRQRAERIRHEELEKALAKLGPLDDRQRRAIEALTSGIVNKLLHTPTVNLKRSTGQGRLRDYVQLVRHLFDLDS</sequence>
<evidence type="ECO:0000256" key="12">
    <source>
        <dbReference type="PIRSR" id="PIRSR000445-3"/>
    </source>
</evidence>
<dbReference type="Proteomes" id="UP000019141">
    <property type="component" value="Unassembled WGS sequence"/>
</dbReference>
<dbReference type="FunFam" id="3.30.460.30:FF:000001">
    <property type="entry name" value="Glutamyl-tRNA reductase"/>
    <property type="match status" value="1"/>
</dbReference>
<accession>W4LZH0</accession>
<dbReference type="EC" id="1.2.1.70" evidence="3 9"/>
<comment type="catalytic activity">
    <reaction evidence="7 9 14">
        <text>(S)-4-amino-5-oxopentanoate + tRNA(Glu) + NADP(+) = L-glutamyl-tRNA(Glu) + NADPH + H(+)</text>
        <dbReference type="Rhea" id="RHEA:12344"/>
        <dbReference type="Rhea" id="RHEA-COMP:9663"/>
        <dbReference type="Rhea" id="RHEA-COMP:9680"/>
        <dbReference type="ChEBI" id="CHEBI:15378"/>
        <dbReference type="ChEBI" id="CHEBI:57501"/>
        <dbReference type="ChEBI" id="CHEBI:57783"/>
        <dbReference type="ChEBI" id="CHEBI:58349"/>
        <dbReference type="ChEBI" id="CHEBI:78442"/>
        <dbReference type="ChEBI" id="CHEBI:78520"/>
        <dbReference type="EC" id="1.2.1.70"/>
    </reaction>
</comment>
<feature type="site" description="Important for activity" evidence="9 13">
    <location>
        <position position="98"/>
    </location>
</feature>
<evidence type="ECO:0000256" key="7">
    <source>
        <dbReference type="ARBA" id="ARBA00047464"/>
    </source>
</evidence>
<dbReference type="InterPro" id="IPR015896">
    <property type="entry name" value="4pyrrol_synth_GluRdtase_dimer"/>
</dbReference>
<organism evidence="18 19">
    <name type="scientific">Entotheonella factor</name>
    <dbReference type="NCBI Taxonomy" id="1429438"/>
    <lineage>
        <taxon>Bacteria</taxon>
        <taxon>Pseudomonadati</taxon>
        <taxon>Nitrospinota/Tectimicrobiota group</taxon>
        <taxon>Candidatus Tectimicrobiota</taxon>
        <taxon>Candidatus Entotheonellia</taxon>
        <taxon>Candidatus Entotheonellales</taxon>
        <taxon>Candidatus Entotheonellaceae</taxon>
        <taxon>Candidatus Entotheonella</taxon>
    </lineage>
</organism>
<evidence type="ECO:0000259" key="16">
    <source>
        <dbReference type="Pfam" id="PF01488"/>
    </source>
</evidence>
<dbReference type="CDD" id="cd05213">
    <property type="entry name" value="NAD_bind_Glutamyl_tRNA_reduct"/>
    <property type="match status" value="1"/>
</dbReference>
<dbReference type="Gene3D" id="3.40.50.720">
    <property type="entry name" value="NAD(P)-binding Rossmann-like Domain"/>
    <property type="match status" value="1"/>
</dbReference>
<comment type="function">
    <text evidence="9">Catalyzes the NADPH-dependent reduction of glutamyl-tRNA(Glu) to glutamate 1-semialdehyde (GSA).</text>
</comment>
<gene>
    <name evidence="9" type="primary">hemA</name>
    <name evidence="18" type="ORF">ETSY1_02375</name>
</gene>
<evidence type="ECO:0000259" key="15">
    <source>
        <dbReference type="Pfam" id="PF00745"/>
    </source>
</evidence>
<dbReference type="GO" id="GO:0050661">
    <property type="term" value="F:NADP binding"/>
    <property type="evidence" value="ECO:0007669"/>
    <property type="project" value="InterPro"/>
</dbReference>
<feature type="domain" description="Tetrapyrrole biosynthesis glutamyl-tRNA reductase dimerisation" evidence="15">
    <location>
        <begin position="320"/>
        <end position="418"/>
    </location>
</feature>
<evidence type="ECO:0000256" key="13">
    <source>
        <dbReference type="PIRSR" id="PIRSR000445-4"/>
    </source>
</evidence>
<feature type="binding site" evidence="9 12">
    <location>
        <begin position="188"/>
        <end position="193"/>
    </location>
    <ligand>
        <name>NADP(+)</name>
        <dbReference type="ChEBI" id="CHEBI:58349"/>
    </ligand>
</feature>
<dbReference type="HAMAP" id="MF_00087">
    <property type="entry name" value="Glu_tRNA_reductase"/>
    <property type="match status" value="1"/>
</dbReference>
<keyword evidence="5 9" id="KW-0560">Oxidoreductase</keyword>
<comment type="pathway">
    <text evidence="1 9 14">Porphyrin-containing compound metabolism; protoporphyrin-IX biosynthesis; 5-aminolevulinate from L-glutamyl-tRNA(Glu): step 1/2.</text>
</comment>
<feature type="binding site" evidence="9 11">
    <location>
        <position position="119"/>
    </location>
    <ligand>
        <name>substrate</name>
    </ligand>
</feature>
<dbReference type="NCBIfam" id="TIGR01035">
    <property type="entry name" value="hemA"/>
    <property type="match status" value="1"/>
</dbReference>
<evidence type="ECO:0000313" key="18">
    <source>
        <dbReference type="EMBL" id="ETX02772.1"/>
    </source>
</evidence>
<name>W4LZH0_ENTF1</name>
<dbReference type="PANTHER" id="PTHR43013">
    <property type="entry name" value="GLUTAMYL-TRNA REDUCTASE"/>
    <property type="match status" value="1"/>
</dbReference>
<evidence type="ECO:0000256" key="4">
    <source>
        <dbReference type="ARBA" id="ARBA00022857"/>
    </source>
</evidence>
<comment type="subunit">
    <text evidence="9">Homodimer.</text>
</comment>
<dbReference type="GO" id="GO:0019353">
    <property type="term" value="P:protoporphyrinogen IX biosynthetic process from glutamate"/>
    <property type="evidence" value="ECO:0007669"/>
    <property type="project" value="TreeGrafter"/>
</dbReference>
<dbReference type="NCBIfam" id="NF000744">
    <property type="entry name" value="PRK00045.1-3"/>
    <property type="match status" value="1"/>
</dbReference>
<evidence type="ECO:0000256" key="5">
    <source>
        <dbReference type="ARBA" id="ARBA00023002"/>
    </source>
</evidence>
<keyword evidence="4 9" id="KW-0521">NADP</keyword>
<feature type="domain" description="Glutamyl-tRNA reductase N-terminal" evidence="17">
    <location>
        <begin position="6"/>
        <end position="155"/>
    </location>
</feature>
<evidence type="ECO:0000313" key="19">
    <source>
        <dbReference type="Proteomes" id="UP000019141"/>
    </source>
</evidence>
<evidence type="ECO:0000256" key="9">
    <source>
        <dbReference type="HAMAP-Rule" id="MF_00087"/>
    </source>
</evidence>
<dbReference type="AlphaFoldDB" id="W4LZH0"/>
<comment type="domain">
    <text evidence="9">Possesses an unusual extended V-shaped dimeric structure with each monomer consisting of three distinct domains arranged along a curved 'spinal' alpha-helix. The N-terminal catalytic domain specifically recognizes the glutamate moiety of the substrate. The second domain is the NADPH-binding domain, and the third C-terminal domain is responsible for dimerization.</text>
</comment>
<dbReference type="InterPro" id="IPR018214">
    <property type="entry name" value="GluRdtase_CS"/>
</dbReference>
<dbReference type="InterPro" id="IPR036453">
    <property type="entry name" value="GluRdtase_dimer_dom_sf"/>
</dbReference>
<feature type="active site" description="Nucleophile" evidence="9 10">
    <location>
        <position position="49"/>
    </location>
</feature>
<dbReference type="FunFam" id="3.40.50.720:FF:000031">
    <property type="entry name" value="Glutamyl-tRNA reductase"/>
    <property type="match status" value="1"/>
</dbReference>
<protein>
    <recommendedName>
        <fullName evidence="8 9">Glutamyl-tRNA reductase</fullName>
        <shortName evidence="9">GluTR</shortName>
        <ecNumber evidence="3 9">1.2.1.70</ecNumber>
    </recommendedName>
</protein>
<feature type="binding site" evidence="9 11">
    <location>
        <begin position="113"/>
        <end position="115"/>
    </location>
    <ligand>
        <name>substrate</name>
    </ligand>
</feature>
<dbReference type="EMBL" id="AZHW01000108">
    <property type="protein sequence ID" value="ETX02772.1"/>
    <property type="molecule type" value="Genomic_DNA"/>
</dbReference>
<dbReference type="PATRIC" id="fig|1429438.4.peg.646"/>
<dbReference type="Pfam" id="PF01488">
    <property type="entry name" value="Shikimate_DH"/>
    <property type="match status" value="1"/>
</dbReference>
<proteinExistence type="inferred from homology"/>
<evidence type="ECO:0000256" key="10">
    <source>
        <dbReference type="PIRSR" id="PIRSR000445-1"/>
    </source>
</evidence>
<dbReference type="SUPFAM" id="SSF69075">
    <property type="entry name" value="Glutamyl tRNA-reductase dimerization domain"/>
    <property type="match status" value="1"/>
</dbReference>
<comment type="caution">
    <text evidence="18">The sequence shown here is derived from an EMBL/GenBank/DDBJ whole genome shotgun (WGS) entry which is preliminary data.</text>
</comment>
<dbReference type="PROSITE" id="PS00747">
    <property type="entry name" value="GLUTR"/>
    <property type="match status" value="1"/>
</dbReference>
<evidence type="ECO:0000256" key="1">
    <source>
        <dbReference type="ARBA" id="ARBA00005059"/>
    </source>
</evidence>
<evidence type="ECO:0000256" key="3">
    <source>
        <dbReference type="ARBA" id="ARBA00012970"/>
    </source>
</evidence>
<dbReference type="SUPFAM" id="SSF69742">
    <property type="entry name" value="Glutamyl tRNA-reductase catalytic, N-terminal domain"/>
    <property type="match status" value="1"/>
</dbReference>
<evidence type="ECO:0000256" key="2">
    <source>
        <dbReference type="ARBA" id="ARBA00005916"/>
    </source>
</evidence>
<dbReference type="PANTHER" id="PTHR43013:SF1">
    <property type="entry name" value="GLUTAMYL-TRNA REDUCTASE"/>
    <property type="match status" value="1"/>
</dbReference>
<dbReference type="InterPro" id="IPR000343">
    <property type="entry name" value="4pyrrol_synth_GluRdtase"/>
</dbReference>
<feature type="binding site" evidence="9 11">
    <location>
        <begin position="48"/>
        <end position="51"/>
    </location>
    <ligand>
        <name>substrate</name>
    </ligand>
</feature>
<evidence type="ECO:0000256" key="6">
    <source>
        <dbReference type="ARBA" id="ARBA00023244"/>
    </source>
</evidence>
<dbReference type="PIRSF" id="PIRSF000445">
    <property type="entry name" value="4pyrrol_synth_GluRdtase"/>
    <property type="match status" value="1"/>
</dbReference>
<dbReference type="SUPFAM" id="SSF51735">
    <property type="entry name" value="NAD(P)-binding Rossmann-fold domains"/>
    <property type="match status" value="1"/>
</dbReference>
<dbReference type="InterPro" id="IPR036343">
    <property type="entry name" value="GluRdtase_N_sf"/>
</dbReference>
<reference evidence="18 19" key="1">
    <citation type="journal article" date="2014" name="Nature">
        <title>An environmental bacterial taxon with a large and distinct metabolic repertoire.</title>
        <authorList>
            <person name="Wilson M.C."/>
            <person name="Mori T."/>
            <person name="Ruckert C."/>
            <person name="Uria A.R."/>
            <person name="Helf M.J."/>
            <person name="Takada K."/>
            <person name="Gernert C."/>
            <person name="Steffens U.A."/>
            <person name="Heycke N."/>
            <person name="Schmitt S."/>
            <person name="Rinke C."/>
            <person name="Helfrich E.J."/>
            <person name="Brachmann A.O."/>
            <person name="Gurgui C."/>
            <person name="Wakimoto T."/>
            <person name="Kracht M."/>
            <person name="Crusemann M."/>
            <person name="Hentschel U."/>
            <person name="Abe I."/>
            <person name="Matsunaga S."/>
            <person name="Kalinowski J."/>
            <person name="Takeyama H."/>
            <person name="Piel J."/>
        </authorList>
    </citation>
    <scope>NUCLEOTIDE SEQUENCE [LARGE SCALE GENOMIC DNA]</scope>
    <source>
        <strain evidence="19">TSY1</strain>
    </source>
</reference>
<dbReference type="Pfam" id="PF00745">
    <property type="entry name" value="GlutR_dimer"/>
    <property type="match status" value="1"/>
</dbReference>
<feature type="domain" description="Quinate/shikimate 5-dehydrogenase/glutamyl-tRNA reductase" evidence="16">
    <location>
        <begin position="170"/>
        <end position="305"/>
    </location>
</feature>
<dbReference type="InterPro" id="IPR015895">
    <property type="entry name" value="4pyrrol_synth_GluRdtase_N"/>
</dbReference>
<dbReference type="HOGENOM" id="CLU_035113_2_2_7"/>
<dbReference type="Gene3D" id="3.30.460.30">
    <property type="entry name" value="Glutamyl-tRNA reductase, N-terminal domain"/>
    <property type="match status" value="1"/>
</dbReference>
<feature type="binding site" evidence="9 11">
    <location>
        <position position="108"/>
    </location>
    <ligand>
        <name>substrate</name>
    </ligand>
</feature>
<comment type="similarity">
    <text evidence="2 9 14">Belongs to the glutamyl-tRNA reductase family.</text>
</comment>
<keyword evidence="19" id="KW-1185">Reference proteome</keyword>
<comment type="miscellaneous">
    <text evidence="9">During catalysis, the active site Cys acts as a nucleophile attacking the alpha-carbonyl group of tRNA-bound glutamate with the formation of a thioester intermediate between enzyme and glutamate, and the concomitant release of tRNA(Glu). The thioester intermediate is finally reduced by direct hydride transfer from NADPH, to form the product GSA.</text>
</comment>
<keyword evidence="6 9" id="KW-0627">Porphyrin biosynthesis</keyword>
<dbReference type="UniPathway" id="UPA00251">
    <property type="reaction ID" value="UER00316"/>
</dbReference>